<keyword evidence="2" id="KW-1185">Reference proteome</keyword>
<dbReference type="Proteomes" id="UP000479000">
    <property type="component" value="Unassembled WGS sequence"/>
</dbReference>
<protein>
    <submittedName>
        <fullName evidence="1">Uncharacterized protein</fullName>
    </submittedName>
</protein>
<organism evidence="1 2">
    <name type="scientific">Nesidiocoris tenuis</name>
    <dbReference type="NCBI Taxonomy" id="355587"/>
    <lineage>
        <taxon>Eukaryota</taxon>
        <taxon>Metazoa</taxon>
        <taxon>Ecdysozoa</taxon>
        <taxon>Arthropoda</taxon>
        <taxon>Hexapoda</taxon>
        <taxon>Insecta</taxon>
        <taxon>Pterygota</taxon>
        <taxon>Neoptera</taxon>
        <taxon>Paraneoptera</taxon>
        <taxon>Hemiptera</taxon>
        <taxon>Heteroptera</taxon>
        <taxon>Panheteroptera</taxon>
        <taxon>Cimicomorpha</taxon>
        <taxon>Miridae</taxon>
        <taxon>Dicyphina</taxon>
        <taxon>Nesidiocoris</taxon>
    </lineage>
</organism>
<proteinExistence type="predicted"/>
<sequence>MHSIRRMRNGPPARLSDIRHGFIQHSQHELISYLAANLRTEIVPQPPAIRFTASSFSINAFFRMEHTRCKILVPFAAD</sequence>
<accession>A0A6H5G7Z6</accession>
<name>A0A6H5G7Z6_9HEMI</name>
<dbReference type="EMBL" id="CADCXU010007198">
    <property type="protein sequence ID" value="CAA9998536.1"/>
    <property type="molecule type" value="Genomic_DNA"/>
</dbReference>
<feature type="non-terminal residue" evidence="1">
    <location>
        <position position="78"/>
    </location>
</feature>
<evidence type="ECO:0000313" key="1">
    <source>
        <dbReference type="EMBL" id="CAA9998536.1"/>
    </source>
</evidence>
<dbReference type="AlphaFoldDB" id="A0A6H5G7Z6"/>
<reference evidence="1 2" key="1">
    <citation type="submission" date="2020-02" db="EMBL/GenBank/DDBJ databases">
        <authorList>
            <person name="Ferguson B K."/>
        </authorList>
    </citation>
    <scope>NUCLEOTIDE SEQUENCE [LARGE SCALE GENOMIC DNA]</scope>
</reference>
<evidence type="ECO:0000313" key="2">
    <source>
        <dbReference type="Proteomes" id="UP000479000"/>
    </source>
</evidence>
<gene>
    <name evidence="1" type="ORF">NTEN_LOCUS4819</name>
</gene>